<name>A6HBW9_RAT</name>
<evidence type="ECO:0000313" key="1">
    <source>
        <dbReference type="EMBL" id="EDM03523.1"/>
    </source>
</evidence>
<gene>
    <name evidence="1" type="primary">RGD1306228_predicted</name>
    <name evidence="1" type="ORF">rCG_61905</name>
</gene>
<accession>A6HBW9</accession>
<proteinExistence type="predicted"/>
<sequence>MMKNTEVKTFIFYTSGRKIRNRHHEALFHYPCPQHPG</sequence>
<dbReference type="EMBL" id="CH473947">
    <property type="protein sequence ID" value="EDM03523.1"/>
    <property type="molecule type" value="Genomic_DNA"/>
</dbReference>
<evidence type="ECO:0000313" key="2">
    <source>
        <dbReference type="Proteomes" id="UP000234681"/>
    </source>
</evidence>
<reference evidence="2" key="1">
    <citation type="submission" date="2005-09" db="EMBL/GenBank/DDBJ databases">
        <authorList>
            <person name="Mural R.J."/>
            <person name="Li P.W."/>
            <person name="Adams M.D."/>
            <person name="Amanatides P.G."/>
            <person name="Baden-Tillson H."/>
            <person name="Barnstead M."/>
            <person name="Chin S.H."/>
            <person name="Dew I."/>
            <person name="Evans C.A."/>
            <person name="Ferriera S."/>
            <person name="Flanigan M."/>
            <person name="Fosler C."/>
            <person name="Glodek A."/>
            <person name="Gu Z."/>
            <person name="Holt R.A."/>
            <person name="Jennings D."/>
            <person name="Kraft C.L."/>
            <person name="Lu F."/>
            <person name="Nguyen T."/>
            <person name="Nusskern D.R."/>
            <person name="Pfannkoch C.M."/>
            <person name="Sitter C."/>
            <person name="Sutton G.G."/>
            <person name="Venter J.C."/>
            <person name="Wang Z."/>
            <person name="Woodage T."/>
            <person name="Zheng X.H."/>
            <person name="Zhong F."/>
        </authorList>
    </citation>
    <scope>NUCLEOTIDE SEQUENCE [LARGE SCALE GENOMIC DNA]</scope>
    <source>
        <strain>BN</strain>
        <strain evidence="2">Sprague-Dawley</strain>
    </source>
</reference>
<organism evidence="1 2">
    <name type="scientific">Rattus norvegicus</name>
    <name type="common">Rat</name>
    <dbReference type="NCBI Taxonomy" id="10116"/>
    <lineage>
        <taxon>Eukaryota</taxon>
        <taxon>Metazoa</taxon>
        <taxon>Chordata</taxon>
        <taxon>Craniata</taxon>
        <taxon>Vertebrata</taxon>
        <taxon>Euteleostomi</taxon>
        <taxon>Mammalia</taxon>
        <taxon>Eutheria</taxon>
        <taxon>Euarchontoglires</taxon>
        <taxon>Glires</taxon>
        <taxon>Rodentia</taxon>
        <taxon>Myomorpha</taxon>
        <taxon>Muroidea</taxon>
        <taxon>Muridae</taxon>
        <taxon>Murinae</taxon>
        <taxon>Rattus</taxon>
    </lineage>
</organism>
<dbReference type="Proteomes" id="UP000234681">
    <property type="component" value="Chromosome 6"/>
</dbReference>
<dbReference type="AlphaFoldDB" id="A6HBW9"/>
<protein>
    <submittedName>
        <fullName evidence="1">Similar to chromosome 14 open reading frame 138 (Predicted), isoform CRA_a</fullName>
    </submittedName>
</protein>